<comment type="caution">
    <text evidence="5">The sequence shown here is derived from an EMBL/GenBank/DDBJ whole genome shotgun (WGS) entry which is preliminary data.</text>
</comment>
<dbReference type="Gene3D" id="3.40.710.10">
    <property type="entry name" value="DD-peptidase/beta-lactamase superfamily"/>
    <property type="match status" value="1"/>
</dbReference>
<sequence>MNGDLYCGHQEDSAFAMHSVMKFPQALYVADYLHKKGLTLSDSVLVHKDSLDAETWSPMLSIFEGMRYFTFAELIEWSLKQSDNNACDLLFASCGQPDAVEKYIHTLGFKDIHVRLTEKEMKKNPHRAIENSATPKEMARLLEWFYLHRDDNKNLSFIWDTMADCNTGQQRIAAVLPKDGKLIHKTGSGFPSSDGRQDRNDVGIILLPDGSHLSIAIFLQKSKEEKEVAEIAEQCLMRIQADGFLRNMPSDLQMP</sequence>
<protein>
    <recommendedName>
        <fullName evidence="3">beta-lactamase</fullName>
        <ecNumber evidence="3">3.5.2.6</ecNumber>
    </recommendedName>
</protein>
<dbReference type="InterPro" id="IPR045155">
    <property type="entry name" value="Beta-lactam_cat"/>
</dbReference>
<dbReference type="InterPro" id="IPR012338">
    <property type="entry name" value="Beta-lactam/transpept-like"/>
</dbReference>
<dbReference type="InterPro" id="IPR000871">
    <property type="entry name" value="Beta-lactam_class-A"/>
</dbReference>
<dbReference type="PANTHER" id="PTHR35333:SF3">
    <property type="entry name" value="BETA-LACTAMASE-TYPE TRANSPEPTIDASE FOLD CONTAINING PROTEIN"/>
    <property type="match status" value="1"/>
</dbReference>
<gene>
    <name evidence="5" type="ORF">I6E12_05700</name>
</gene>
<comment type="similarity">
    <text evidence="2">Belongs to the class-A beta-lactamase family.</text>
</comment>
<feature type="domain" description="Beta-lactamase class A catalytic" evidence="4">
    <location>
        <begin position="7"/>
        <end position="218"/>
    </location>
</feature>
<dbReference type="EMBL" id="JADYTN010000010">
    <property type="protein sequence ID" value="MCF2563602.1"/>
    <property type="molecule type" value="Genomic_DNA"/>
</dbReference>
<keyword evidence="5" id="KW-0378">Hydrolase</keyword>
<evidence type="ECO:0000256" key="3">
    <source>
        <dbReference type="ARBA" id="ARBA00012865"/>
    </source>
</evidence>
<dbReference type="GO" id="GO:0016787">
    <property type="term" value="F:hydrolase activity"/>
    <property type="evidence" value="ECO:0007669"/>
    <property type="project" value="UniProtKB-KW"/>
</dbReference>
<dbReference type="SUPFAM" id="SSF56601">
    <property type="entry name" value="beta-lactamase/transpeptidase-like"/>
    <property type="match status" value="1"/>
</dbReference>
<organism evidence="5 6">
    <name type="scientific">Xylanibacter brevis</name>
    <dbReference type="NCBI Taxonomy" id="83231"/>
    <lineage>
        <taxon>Bacteria</taxon>
        <taxon>Pseudomonadati</taxon>
        <taxon>Bacteroidota</taxon>
        <taxon>Bacteroidia</taxon>
        <taxon>Bacteroidales</taxon>
        <taxon>Prevotellaceae</taxon>
        <taxon>Xylanibacter</taxon>
    </lineage>
</organism>
<accession>A0ABS9CET0</accession>
<evidence type="ECO:0000256" key="2">
    <source>
        <dbReference type="ARBA" id="ARBA00009009"/>
    </source>
</evidence>
<dbReference type="PANTHER" id="PTHR35333">
    <property type="entry name" value="BETA-LACTAMASE"/>
    <property type="match status" value="1"/>
</dbReference>
<name>A0ABS9CET0_9BACT</name>
<dbReference type="Proteomes" id="UP001200470">
    <property type="component" value="Unassembled WGS sequence"/>
</dbReference>
<keyword evidence="6" id="KW-1185">Reference proteome</keyword>
<evidence type="ECO:0000256" key="1">
    <source>
        <dbReference type="ARBA" id="ARBA00001526"/>
    </source>
</evidence>
<proteinExistence type="inferred from homology"/>
<evidence type="ECO:0000259" key="4">
    <source>
        <dbReference type="Pfam" id="PF13354"/>
    </source>
</evidence>
<evidence type="ECO:0000313" key="5">
    <source>
        <dbReference type="EMBL" id="MCF2563602.1"/>
    </source>
</evidence>
<dbReference type="Pfam" id="PF13354">
    <property type="entry name" value="Beta-lactamase2"/>
    <property type="match status" value="1"/>
</dbReference>
<comment type="catalytic activity">
    <reaction evidence="1">
        <text>a beta-lactam + H2O = a substituted beta-amino acid</text>
        <dbReference type="Rhea" id="RHEA:20401"/>
        <dbReference type="ChEBI" id="CHEBI:15377"/>
        <dbReference type="ChEBI" id="CHEBI:35627"/>
        <dbReference type="ChEBI" id="CHEBI:140347"/>
        <dbReference type="EC" id="3.5.2.6"/>
    </reaction>
</comment>
<reference evidence="5 6" key="1">
    <citation type="submission" date="2020-12" db="EMBL/GenBank/DDBJ databases">
        <title>Whole genome sequences of gut porcine anaerobes.</title>
        <authorList>
            <person name="Kubasova T."/>
            <person name="Jahodarova E."/>
            <person name="Rychlik I."/>
        </authorList>
    </citation>
    <scope>NUCLEOTIDE SEQUENCE [LARGE SCALE GENOMIC DNA]</scope>
    <source>
        <strain evidence="5 6">An925</strain>
    </source>
</reference>
<dbReference type="EC" id="3.5.2.6" evidence="3"/>
<evidence type="ECO:0000313" key="6">
    <source>
        <dbReference type="Proteomes" id="UP001200470"/>
    </source>
</evidence>
<dbReference type="RefSeq" id="WP_301637940.1">
    <property type="nucleotide sequence ID" value="NZ_JADYTN010000010.1"/>
</dbReference>